<evidence type="ECO:0000313" key="2">
    <source>
        <dbReference type="Proteomes" id="UP000265719"/>
    </source>
</evidence>
<dbReference type="RefSeq" id="WP_147416966.1">
    <property type="nucleotide sequence ID" value="NZ_CP063196.1"/>
</dbReference>
<dbReference type="KEGG" id="thao:NI17_010600"/>
<sequence>MANSVKVYTRTGQGIGRVSYLLATVLGSRLCSVSTKSAFFRSNLESLTGIPGDLDVLLGPTDLLEFGDPGTLEETALERFEYEISLEFRGVIEERTEEFLRSLGSLVFPKMTETNLAMVYAGDGDTVYDLFVPGRGIRSISPPADIYDEAFRQKITSVLTEYQEDLGKPTGTLDGNCRIYAAGRRVVLEPVTRGGTESTGSPLVGFMAEHVDEAIVGQLATAILERSAVVQAPASIPFEDVILSFLQVTREQFVDRVSCFLIQATDQEMKITSQILRLGEEGLFAPKSGSPHKLLYRSPTPDTETELGEVVRKILLRQAPKTP</sequence>
<organism evidence="1 2">
    <name type="scientific">Thermobifida halotolerans</name>
    <dbReference type="NCBI Taxonomy" id="483545"/>
    <lineage>
        <taxon>Bacteria</taxon>
        <taxon>Bacillati</taxon>
        <taxon>Actinomycetota</taxon>
        <taxon>Actinomycetes</taxon>
        <taxon>Streptosporangiales</taxon>
        <taxon>Nocardiopsidaceae</taxon>
        <taxon>Thermobifida</taxon>
    </lineage>
</organism>
<proteinExistence type="predicted"/>
<dbReference type="Proteomes" id="UP000265719">
    <property type="component" value="Chromosome"/>
</dbReference>
<dbReference type="EMBL" id="CP063196">
    <property type="protein sequence ID" value="UOE21506.1"/>
    <property type="molecule type" value="Genomic_DNA"/>
</dbReference>
<reference evidence="1" key="1">
    <citation type="submission" date="2020-10" db="EMBL/GenBank/DDBJ databases">
        <title>De novo genome project of the cellulose decomposer Thermobifida halotolerans type strain.</title>
        <authorList>
            <person name="Nagy I."/>
            <person name="Horvath B."/>
            <person name="Kukolya J."/>
            <person name="Nagy I."/>
            <person name="Orsini M."/>
        </authorList>
    </citation>
    <scope>NUCLEOTIDE SEQUENCE</scope>
    <source>
        <strain evidence="1">DSM 44931</strain>
    </source>
</reference>
<gene>
    <name evidence="1" type="ORF">NI17_010600</name>
</gene>
<evidence type="ECO:0000313" key="1">
    <source>
        <dbReference type="EMBL" id="UOE21506.1"/>
    </source>
</evidence>
<name>A0AA97M5Y2_9ACTN</name>
<accession>A0AA97M5Y2</accession>
<keyword evidence="2" id="KW-1185">Reference proteome</keyword>
<protein>
    <submittedName>
        <fullName evidence="1">Uncharacterized protein</fullName>
    </submittedName>
</protein>
<dbReference type="AlphaFoldDB" id="A0AA97M5Y2"/>